<feature type="region of interest" description="Disordered" evidence="1">
    <location>
        <begin position="1"/>
        <end position="22"/>
    </location>
</feature>
<feature type="non-terminal residue" evidence="3">
    <location>
        <position position="474"/>
    </location>
</feature>
<evidence type="ECO:0000313" key="4">
    <source>
        <dbReference type="Proteomes" id="UP001194580"/>
    </source>
</evidence>
<dbReference type="Pfam" id="PF23948">
    <property type="entry name" value="ARM_5"/>
    <property type="match status" value="1"/>
</dbReference>
<dbReference type="AlphaFoldDB" id="A0AAD4DBN1"/>
<proteinExistence type="predicted"/>
<gene>
    <name evidence="3" type="ORF">BGZ95_011619</name>
</gene>
<dbReference type="EMBL" id="JAAAIL010000894">
    <property type="protein sequence ID" value="KAG0272607.1"/>
    <property type="molecule type" value="Genomic_DNA"/>
</dbReference>
<keyword evidence="4" id="KW-1185">Reference proteome</keyword>
<name>A0AAD4DBN1_9FUNG</name>
<dbReference type="Proteomes" id="UP001194580">
    <property type="component" value="Unassembled WGS sequence"/>
</dbReference>
<feature type="domain" description="Arm-like repeat" evidence="2">
    <location>
        <begin position="216"/>
        <end position="465"/>
    </location>
</feature>
<evidence type="ECO:0000256" key="1">
    <source>
        <dbReference type="SAM" id="MobiDB-lite"/>
    </source>
</evidence>
<evidence type="ECO:0000259" key="2">
    <source>
        <dbReference type="Pfam" id="PF23948"/>
    </source>
</evidence>
<comment type="caution">
    <text evidence="3">The sequence shown here is derived from an EMBL/GenBank/DDBJ whole genome shotgun (WGS) entry which is preliminary data.</text>
</comment>
<sequence length="474" mass="51911">MSPNNITNKQHKSPTLKPLPSSAIATITSARACTMSKKSHIPTRPGQDPVVQGDVGGDDDDKSVSSHRIRQQHRFMNLFRISSPEPKVKPQSSIPKAATYRQPTSTNAPVHHLSTGSAHEIIQMEHAVTSTAVQGPVPKPEHSTSSFNVRIDTFTQNFSKPAFLVSLPRFGTRISTTPQLVLCLGLLLRNSGDTEQQPSPLQEVSSNIEAQLAWVKAMKQDPVEQVHIRWLGTCMVEEFARDVLKNSTEIAEMVLLGPVLDRETYRKLLSYAIAVFEQAVLLDVNHLQGVVQLIQSAPSKSLLPDDLVKILRIFRLRLQDTHQQSSVHPFHITLAVSRILDVMADHGVEDVSRVDEHEPLSGILSGLKESSDPYLMYQACYAYQALQYVPDEETVLQAVLLHSNGGVDGLVKVSAVFKLDVGSVLEGLEKLQEGLGGIVGTAGAVYEGVCALMRSGQDVFESLKEGFGTGKKRP</sequence>
<protein>
    <recommendedName>
        <fullName evidence="2">Arm-like repeat domain-containing protein</fullName>
    </recommendedName>
</protein>
<reference evidence="3" key="1">
    <citation type="journal article" date="2020" name="Fungal Divers.">
        <title>Resolving the Mortierellaceae phylogeny through synthesis of multi-gene phylogenetics and phylogenomics.</title>
        <authorList>
            <person name="Vandepol N."/>
            <person name="Liber J."/>
            <person name="Desiro A."/>
            <person name="Na H."/>
            <person name="Kennedy M."/>
            <person name="Barry K."/>
            <person name="Grigoriev I.V."/>
            <person name="Miller A.N."/>
            <person name="O'Donnell K."/>
            <person name="Stajich J.E."/>
            <person name="Bonito G."/>
        </authorList>
    </citation>
    <scope>NUCLEOTIDE SEQUENCE</scope>
    <source>
        <strain evidence="3">NRRL 28262</strain>
    </source>
</reference>
<feature type="region of interest" description="Disordered" evidence="1">
    <location>
        <begin position="34"/>
        <end position="68"/>
    </location>
</feature>
<organism evidence="3 4">
    <name type="scientific">Linnemannia exigua</name>
    <dbReference type="NCBI Taxonomy" id="604196"/>
    <lineage>
        <taxon>Eukaryota</taxon>
        <taxon>Fungi</taxon>
        <taxon>Fungi incertae sedis</taxon>
        <taxon>Mucoromycota</taxon>
        <taxon>Mortierellomycotina</taxon>
        <taxon>Mortierellomycetes</taxon>
        <taxon>Mortierellales</taxon>
        <taxon>Mortierellaceae</taxon>
        <taxon>Linnemannia</taxon>
    </lineage>
</organism>
<evidence type="ECO:0000313" key="3">
    <source>
        <dbReference type="EMBL" id="KAG0272607.1"/>
    </source>
</evidence>
<accession>A0AAD4DBN1</accession>
<dbReference type="InterPro" id="IPR056251">
    <property type="entry name" value="Arm_rpt_dom"/>
</dbReference>